<sequence length="77" mass="8554">MVGTAEVLPRGESWRGVKIALAQGEMISPVQCRKSIRRGATAQSEDRITIPGVTRGVHSQTKRRQSRPLCREIVKEV</sequence>
<dbReference type="AlphaFoldDB" id="B4CTY5"/>
<proteinExistence type="predicted"/>
<dbReference type="InParanoid" id="B4CTY5"/>
<evidence type="ECO:0000313" key="2">
    <source>
        <dbReference type="EMBL" id="EDY22023.1"/>
    </source>
</evidence>
<comment type="caution">
    <text evidence="2">The sequence shown here is derived from an EMBL/GenBank/DDBJ whole genome shotgun (WGS) entry which is preliminary data.</text>
</comment>
<keyword evidence="3" id="KW-1185">Reference proteome</keyword>
<protein>
    <submittedName>
        <fullName evidence="2">Uncharacterized protein</fullName>
    </submittedName>
</protein>
<evidence type="ECO:0000256" key="1">
    <source>
        <dbReference type="SAM" id="MobiDB-lite"/>
    </source>
</evidence>
<dbReference type="EMBL" id="ABVL01000001">
    <property type="protein sequence ID" value="EDY22023.1"/>
    <property type="molecule type" value="Genomic_DNA"/>
</dbReference>
<gene>
    <name evidence="2" type="ORF">CfE428DRAFT_0148</name>
</gene>
<accession>B4CTY5</accession>
<organism evidence="2 3">
    <name type="scientific">Chthoniobacter flavus Ellin428</name>
    <dbReference type="NCBI Taxonomy" id="497964"/>
    <lineage>
        <taxon>Bacteria</taxon>
        <taxon>Pseudomonadati</taxon>
        <taxon>Verrucomicrobiota</taxon>
        <taxon>Spartobacteria</taxon>
        <taxon>Chthoniobacterales</taxon>
        <taxon>Chthoniobacteraceae</taxon>
        <taxon>Chthoniobacter</taxon>
    </lineage>
</organism>
<feature type="region of interest" description="Disordered" evidence="1">
    <location>
        <begin position="55"/>
        <end position="77"/>
    </location>
</feature>
<dbReference type="Proteomes" id="UP000005824">
    <property type="component" value="Unassembled WGS sequence"/>
</dbReference>
<reference evidence="2 3" key="1">
    <citation type="journal article" date="2011" name="J. Bacteriol.">
        <title>Genome sequence of Chthoniobacter flavus Ellin428, an aerobic heterotrophic soil bacterium.</title>
        <authorList>
            <person name="Kant R."/>
            <person name="van Passel M.W."/>
            <person name="Palva A."/>
            <person name="Lucas S."/>
            <person name="Lapidus A."/>
            <person name="Glavina Del Rio T."/>
            <person name="Dalin E."/>
            <person name="Tice H."/>
            <person name="Bruce D."/>
            <person name="Goodwin L."/>
            <person name="Pitluck S."/>
            <person name="Larimer F.W."/>
            <person name="Land M.L."/>
            <person name="Hauser L."/>
            <person name="Sangwan P."/>
            <person name="de Vos W.M."/>
            <person name="Janssen P.H."/>
            <person name="Smidt H."/>
        </authorList>
    </citation>
    <scope>NUCLEOTIDE SEQUENCE [LARGE SCALE GENOMIC DNA]</scope>
    <source>
        <strain evidence="2 3">Ellin428</strain>
    </source>
</reference>
<name>B4CTY5_9BACT</name>
<evidence type="ECO:0000313" key="3">
    <source>
        <dbReference type="Proteomes" id="UP000005824"/>
    </source>
</evidence>